<dbReference type="GO" id="GO:0001591">
    <property type="term" value="F:dopamine neurotransmitter receptor activity, coupled via Gi/Go"/>
    <property type="evidence" value="ECO:0007669"/>
    <property type="project" value="TreeGrafter"/>
</dbReference>
<comment type="caution">
    <text evidence="13">The sequence shown here is derived from an EMBL/GenBank/DDBJ whole genome shotgun (WGS) entry which is preliminary data.</text>
</comment>
<evidence type="ECO:0000256" key="9">
    <source>
        <dbReference type="ARBA" id="ARBA00023170"/>
    </source>
</evidence>
<keyword evidence="8" id="KW-1015">Disulfide bond</keyword>
<organism evidence="13 14">
    <name type="scientific">Meganyctiphanes norvegica</name>
    <name type="common">Northern krill</name>
    <name type="synonym">Thysanopoda norvegica</name>
    <dbReference type="NCBI Taxonomy" id="48144"/>
    <lineage>
        <taxon>Eukaryota</taxon>
        <taxon>Metazoa</taxon>
        <taxon>Ecdysozoa</taxon>
        <taxon>Arthropoda</taxon>
        <taxon>Crustacea</taxon>
        <taxon>Multicrustacea</taxon>
        <taxon>Malacostraca</taxon>
        <taxon>Eumalacostraca</taxon>
        <taxon>Eucarida</taxon>
        <taxon>Euphausiacea</taxon>
        <taxon>Euphausiidae</taxon>
        <taxon>Meganyctiphanes</taxon>
    </lineage>
</organism>
<reference evidence="13 14" key="1">
    <citation type="submission" date="2024-05" db="EMBL/GenBank/DDBJ databases">
        <authorList>
            <person name="Wallberg A."/>
        </authorList>
    </citation>
    <scope>NUCLEOTIDE SEQUENCE [LARGE SCALE GENOMIC DNA]</scope>
</reference>
<dbReference type="InterPro" id="IPR017452">
    <property type="entry name" value="GPCR_Rhodpsn_7TM"/>
</dbReference>
<dbReference type="InterPro" id="IPR000276">
    <property type="entry name" value="GPCR_Rhodpsn"/>
</dbReference>
<dbReference type="PANTHER" id="PTHR24248">
    <property type="entry name" value="ADRENERGIC RECEPTOR-RELATED G-PROTEIN COUPLED RECEPTOR"/>
    <property type="match status" value="1"/>
</dbReference>
<evidence type="ECO:0000313" key="14">
    <source>
        <dbReference type="Proteomes" id="UP001497623"/>
    </source>
</evidence>
<feature type="non-terminal residue" evidence="13">
    <location>
        <position position="198"/>
    </location>
</feature>
<evidence type="ECO:0000259" key="12">
    <source>
        <dbReference type="PROSITE" id="PS50262"/>
    </source>
</evidence>
<evidence type="ECO:0000256" key="5">
    <source>
        <dbReference type="ARBA" id="ARBA00022989"/>
    </source>
</evidence>
<protein>
    <recommendedName>
        <fullName evidence="12">G-protein coupled receptors family 1 profile domain-containing protein</fullName>
    </recommendedName>
</protein>
<evidence type="ECO:0000256" key="3">
    <source>
        <dbReference type="ARBA" id="ARBA00022475"/>
    </source>
</evidence>
<evidence type="ECO:0000256" key="8">
    <source>
        <dbReference type="ARBA" id="ARBA00023157"/>
    </source>
</evidence>
<dbReference type="GO" id="GO:0004930">
    <property type="term" value="F:G protein-coupled receptor activity"/>
    <property type="evidence" value="ECO:0007669"/>
    <property type="project" value="UniProtKB-KW"/>
</dbReference>
<feature type="domain" description="G-protein coupled receptors family 1 profile" evidence="12">
    <location>
        <begin position="144"/>
        <end position="198"/>
    </location>
</feature>
<keyword evidence="6" id="KW-0297">G-protein coupled receptor</keyword>
<dbReference type="GO" id="GO:0045202">
    <property type="term" value="C:synapse"/>
    <property type="evidence" value="ECO:0007669"/>
    <property type="project" value="GOC"/>
</dbReference>
<keyword evidence="3" id="KW-1003">Cell membrane</keyword>
<dbReference type="Gene3D" id="1.20.1070.10">
    <property type="entry name" value="Rhodopsin 7-helix transmembrane proteins"/>
    <property type="match status" value="1"/>
</dbReference>
<evidence type="ECO:0000256" key="10">
    <source>
        <dbReference type="ARBA" id="ARBA00023224"/>
    </source>
</evidence>
<feature type="transmembrane region" description="Helical" evidence="11">
    <location>
        <begin position="129"/>
        <end position="152"/>
    </location>
</feature>
<dbReference type="PROSITE" id="PS50262">
    <property type="entry name" value="G_PROTEIN_RECEP_F1_2"/>
    <property type="match status" value="1"/>
</dbReference>
<name>A0AAV2RIB4_MEGNR</name>
<evidence type="ECO:0000256" key="1">
    <source>
        <dbReference type="ARBA" id="ARBA00004651"/>
    </source>
</evidence>
<dbReference type="SUPFAM" id="SSF81321">
    <property type="entry name" value="Family A G protein-coupled receptor-like"/>
    <property type="match status" value="1"/>
</dbReference>
<keyword evidence="4 11" id="KW-0812">Transmembrane</keyword>
<evidence type="ECO:0000256" key="7">
    <source>
        <dbReference type="ARBA" id="ARBA00023136"/>
    </source>
</evidence>
<keyword evidence="14" id="KW-1185">Reference proteome</keyword>
<keyword evidence="7 11" id="KW-0472">Membrane</keyword>
<evidence type="ECO:0000256" key="11">
    <source>
        <dbReference type="SAM" id="Phobius"/>
    </source>
</evidence>
<evidence type="ECO:0000256" key="4">
    <source>
        <dbReference type="ARBA" id="ARBA00022692"/>
    </source>
</evidence>
<evidence type="ECO:0000256" key="2">
    <source>
        <dbReference type="ARBA" id="ARBA00010663"/>
    </source>
</evidence>
<dbReference type="PANTHER" id="PTHR24248:SF125">
    <property type="entry name" value="DOPAMINE D2-LIKE RECEPTOR"/>
    <property type="match status" value="1"/>
</dbReference>
<accession>A0AAV2RIB4</accession>
<evidence type="ECO:0000256" key="6">
    <source>
        <dbReference type="ARBA" id="ARBA00023040"/>
    </source>
</evidence>
<comment type="similarity">
    <text evidence="2">Belongs to the G-protein coupled receptor 1 family.</text>
</comment>
<sequence length="198" mass="21629">MSPLLLHEPLGSSSPEGLSPALKALAQTLPILKVPDNGHERLEAPPEPMDSYQNWGGGIVSGDRNSELVTESPLTSSTLVVELYNTTSSWLDGLDNCTSWGNATSSNCTNQISNDTFGDPSGDVHDKNYWALLLLLFPVFTVFGNVLVLMSVYRERSLQTVTNYFIVSLAVADIFVASIVMPFNVYDMVRTDCCVSFE</sequence>
<feature type="transmembrane region" description="Helical" evidence="11">
    <location>
        <begin position="164"/>
        <end position="186"/>
    </location>
</feature>
<dbReference type="GO" id="GO:0005886">
    <property type="term" value="C:plasma membrane"/>
    <property type="evidence" value="ECO:0007669"/>
    <property type="project" value="UniProtKB-SubCell"/>
</dbReference>
<dbReference type="EMBL" id="CAXKWB010024496">
    <property type="protein sequence ID" value="CAL4126350.1"/>
    <property type="molecule type" value="Genomic_DNA"/>
</dbReference>
<proteinExistence type="inferred from homology"/>
<keyword evidence="5 11" id="KW-1133">Transmembrane helix</keyword>
<dbReference type="Proteomes" id="UP001497623">
    <property type="component" value="Unassembled WGS sequence"/>
</dbReference>
<comment type="subcellular location">
    <subcellularLocation>
        <location evidence="1">Cell membrane</location>
        <topology evidence="1">Multi-pass membrane protein</topology>
    </subcellularLocation>
</comment>
<gene>
    <name evidence="13" type="ORF">MNOR_LOCUS25532</name>
</gene>
<dbReference type="AlphaFoldDB" id="A0AAV2RIB4"/>
<evidence type="ECO:0000313" key="13">
    <source>
        <dbReference type="EMBL" id="CAL4126350.1"/>
    </source>
</evidence>
<keyword evidence="10" id="KW-0807">Transducer</keyword>
<dbReference type="Pfam" id="PF00001">
    <property type="entry name" value="7tm_1"/>
    <property type="match status" value="1"/>
</dbReference>
<dbReference type="PRINTS" id="PR00237">
    <property type="entry name" value="GPCRRHODOPSN"/>
</dbReference>
<keyword evidence="9" id="KW-0675">Receptor</keyword>